<proteinExistence type="predicted"/>
<name>A0ACC0AQ73_CATRO</name>
<dbReference type="Proteomes" id="UP001060085">
    <property type="component" value="Linkage Group LG05"/>
</dbReference>
<evidence type="ECO:0000313" key="2">
    <source>
        <dbReference type="Proteomes" id="UP001060085"/>
    </source>
</evidence>
<accession>A0ACC0AQ73</accession>
<reference evidence="2" key="1">
    <citation type="journal article" date="2023" name="Nat. Plants">
        <title>Single-cell RNA sequencing provides a high-resolution roadmap for understanding the multicellular compartmentation of specialized metabolism.</title>
        <authorList>
            <person name="Sun S."/>
            <person name="Shen X."/>
            <person name="Li Y."/>
            <person name="Li Y."/>
            <person name="Wang S."/>
            <person name="Li R."/>
            <person name="Zhang H."/>
            <person name="Shen G."/>
            <person name="Guo B."/>
            <person name="Wei J."/>
            <person name="Xu J."/>
            <person name="St-Pierre B."/>
            <person name="Chen S."/>
            <person name="Sun C."/>
        </authorList>
    </citation>
    <scope>NUCLEOTIDE SEQUENCE [LARGE SCALE GENOMIC DNA]</scope>
</reference>
<evidence type="ECO:0000313" key="1">
    <source>
        <dbReference type="EMBL" id="KAI5663118.1"/>
    </source>
</evidence>
<keyword evidence="2" id="KW-1185">Reference proteome</keyword>
<protein>
    <submittedName>
        <fullName evidence="1">Uncharacterized protein</fullName>
    </submittedName>
</protein>
<dbReference type="EMBL" id="CM044705">
    <property type="protein sequence ID" value="KAI5663118.1"/>
    <property type="molecule type" value="Genomic_DNA"/>
</dbReference>
<sequence length="119" mass="13207">MGYRRASTPLLELMARTLVLWVFLHGVQHFVGVIELVEFDIGDCRVFYCHLRSTGSMLATGRMASGNGLGLREAGFDYRLNRKPTFGKYMMCNVSTTYARCGTKSGWNQNAQAALGSMA</sequence>
<organism evidence="1 2">
    <name type="scientific">Catharanthus roseus</name>
    <name type="common">Madagascar periwinkle</name>
    <name type="synonym">Vinca rosea</name>
    <dbReference type="NCBI Taxonomy" id="4058"/>
    <lineage>
        <taxon>Eukaryota</taxon>
        <taxon>Viridiplantae</taxon>
        <taxon>Streptophyta</taxon>
        <taxon>Embryophyta</taxon>
        <taxon>Tracheophyta</taxon>
        <taxon>Spermatophyta</taxon>
        <taxon>Magnoliopsida</taxon>
        <taxon>eudicotyledons</taxon>
        <taxon>Gunneridae</taxon>
        <taxon>Pentapetalae</taxon>
        <taxon>asterids</taxon>
        <taxon>lamiids</taxon>
        <taxon>Gentianales</taxon>
        <taxon>Apocynaceae</taxon>
        <taxon>Rauvolfioideae</taxon>
        <taxon>Vinceae</taxon>
        <taxon>Catharanthinae</taxon>
        <taxon>Catharanthus</taxon>
    </lineage>
</organism>
<gene>
    <name evidence="1" type="ORF">M9H77_22441</name>
</gene>
<comment type="caution">
    <text evidence="1">The sequence shown here is derived from an EMBL/GenBank/DDBJ whole genome shotgun (WGS) entry which is preliminary data.</text>
</comment>